<gene>
    <name evidence="2" type="ORF">BT96DRAFT_1000678</name>
</gene>
<feature type="compositionally biased region" description="Basic and acidic residues" evidence="1">
    <location>
        <begin position="10"/>
        <end position="34"/>
    </location>
</feature>
<name>A0A6A4H1S6_9AGAR</name>
<dbReference type="Proteomes" id="UP000799118">
    <property type="component" value="Unassembled WGS sequence"/>
</dbReference>
<accession>A0A6A4H1S6</accession>
<keyword evidence="3" id="KW-1185">Reference proteome</keyword>
<reference evidence="2" key="1">
    <citation type="journal article" date="2019" name="Environ. Microbiol.">
        <title>Fungal ecological strategies reflected in gene transcription - a case study of two litter decomposers.</title>
        <authorList>
            <person name="Barbi F."/>
            <person name="Kohler A."/>
            <person name="Barry K."/>
            <person name="Baskaran P."/>
            <person name="Daum C."/>
            <person name="Fauchery L."/>
            <person name="Ihrmark K."/>
            <person name="Kuo A."/>
            <person name="LaButti K."/>
            <person name="Lipzen A."/>
            <person name="Morin E."/>
            <person name="Grigoriev I.V."/>
            <person name="Henrissat B."/>
            <person name="Lindahl B."/>
            <person name="Martin F."/>
        </authorList>
    </citation>
    <scope>NUCLEOTIDE SEQUENCE</scope>
    <source>
        <strain evidence="2">JB14</strain>
    </source>
</reference>
<sequence length="189" mass="21425">MNDSASSLSVHDRTRPENGRVDDEADGHENMYSDNAKSKTEIHVFAYIHSFSLQYTSPVRLYGASGLKSRNKREKSKNALDFRLLRNFDVSERILGNMVAAGQVSENANIRSALENCQNPYNHLQLPGTARPTSPRYSNKSNFLVPACNELLWLLSQVKIVGPYTDEVDKLEPDFRVTFNGPNYERLEK</sequence>
<evidence type="ECO:0000256" key="1">
    <source>
        <dbReference type="SAM" id="MobiDB-lite"/>
    </source>
</evidence>
<feature type="region of interest" description="Disordered" evidence="1">
    <location>
        <begin position="1"/>
        <end position="34"/>
    </location>
</feature>
<evidence type="ECO:0000313" key="3">
    <source>
        <dbReference type="Proteomes" id="UP000799118"/>
    </source>
</evidence>
<dbReference type="EMBL" id="ML769604">
    <property type="protein sequence ID" value="KAE9392132.1"/>
    <property type="molecule type" value="Genomic_DNA"/>
</dbReference>
<protein>
    <submittedName>
        <fullName evidence="2">Uncharacterized protein</fullName>
    </submittedName>
</protein>
<proteinExistence type="predicted"/>
<organism evidence="2 3">
    <name type="scientific">Gymnopus androsaceus JB14</name>
    <dbReference type="NCBI Taxonomy" id="1447944"/>
    <lineage>
        <taxon>Eukaryota</taxon>
        <taxon>Fungi</taxon>
        <taxon>Dikarya</taxon>
        <taxon>Basidiomycota</taxon>
        <taxon>Agaricomycotina</taxon>
        <taxon>Agaricomycetes</taxon>
        <taxon>Agaricomycetidae</taxon>
        <taxon>Agaricales</taxon>
        <taxon>Marasmiineae</taxon>
        <taxon>Omphalotaceae</taxon>
        <taxon>Gymnopus</taxon>
    </lineage>
</organism>
<dbReference type="OrthoDB" id="9983560at2759"/>
<dbReference type="AlphaFoldDB" id="A0A6A4H1S6"/>
<evidence type="ECO:0000313" key="2">
    <source>
        <dbReference type="EMBL" id="KAE9392132.1"/>
    </source>
</evidence>